<keyword evidence="1" id="KW-0732">Signal</keyword>
<evidence type="ECO:0008006" key="4">
    <source>
        <dbReference type="Google" id="ProtNLM"/>
    </source>
</evidence>
<evidence type="ECO:0000256" key="1">
    <source>
        <dbReference type="SAM" id="SignalP"/>
    </source>
</evidence>
<evidence type="ECO:0000313" key="2">
    <source>
        <dbReference type="EMBL" id="GIY71339.1"/>
    </source>
</evidence>
<feature type="chain" id="PRO_5043528716" description="Secreted protein" evidence="1">
    <location>
        <begin position="18"/>
        <end position="74"/>
    </location>
</feature>
<accession>A0AAV4VNF8</accession>
<gene>
    <name evidence="2" type="ORF">CEXT_2051</name>
</gene>
<reference evidence="2 3" key="1">
    <citation type="submission" date="2021-06" db="EMBL/GenBank/DDBJ databases">
        <title>Caerostris extrusa draft genome.</title>
        <authorList>
            <person name="Kono N."/>
            <person name="Arakawa K."/>
        </authorList>
    </citation>
    <scope>NUCLEOTIDE SEQUENCE [LARGE SCALE GENOMIC DNA]</scope>
</reference>
<sequence>MALELLARLFLLPKLLSTSSKSTKFGSALQPPEDTAALRCCTLVQTLRQKNLPLISDHFNPGVKFQKSLRDSRH</sequence>
<organism evidence="2 3">
    <name type="scientific">Caerostris extrusa</name>
    <name type="common">Bark spider</name>
    <name type="synonym">Caerostris bankana</name>
    <dbReference type="NCBI Taxonomy" id="172846"/>
    <lineage>
        <taxon>Eukaryota</taxon>
        <taxon>Metazoa</taxon>
        <taxon>Ecdysozoa</taxon>
        <taxon>Arthropoda</taxon>
        <taxon>Chelicerata</taxon>
        <taxon>Arachnida</taxon>
        <taxon>Araneae</taxon>
        <taxon>Araneomorphae</taxon>
        <taxon>Entelegynae</taxon>
        <taxon>Araneoidea</taxon>
        <taxon>Araneidae</taxon>
        <taxon>Caerostris</taxon>
    </lineage>
</organism>
<comment type="caution">
    <text evidence="2">The sequence shown here is derived from an EMBL/GenBank/DDBJ whole genome shotgun (WGS) entry which is preliminary data.</text>
</comment>
<protein>
    <recommendedName>
        <fullName evidence="4">Secreted protein</fullName>
    </recommendedName>
</protein>
<dbReference type="AlphaFoldDB" id="A0AAV4VNF8"/>
<feature type="signal peptide" evidence="1">
    <location>
        <begin position="1"/>
        <end position="17"/>
    </location>
</feature>
<keyword evidence="3" id="KW-1185">Reference proteome</keyword>
<proteinExistence type="predicted"/>
<dbReference type="Proteomes" id="UP001054945">
    <property type="component" value="Unassembled WGS sequence"/>
</dbReference>
<name>A0AAV4VNF8_CAEEX</name>
<dbReference type="EMBL" id="BPLR01014786">
    <property type="protein sequence ID" value="GIY71339.1"/>
    <property type="molecule type" value="Genomic_DNA"/>
</dbReference>
<evidence type="ECO:0000313" key="3">
    <source>
        <dbReference type="Proteomes" id="UP001054945"/>
    </source>
</evidence>